<protein>
    <submittedName>
        <fullName evidence="1">Rrf2 family transcriptional regulator</fullName>
    </submittedName>
</protein>
<dbReference type="Proteomes" id="UP000306628">
    <property type="component" value="Unassembled WGS sequence"/>
</dbReference>
<keyword evidence="2" id="KW-1185">Reference proteome</keyword>
<dbReference type="PANTHER" id="PTHR33221">
    <property type="entry name" value="WINGED HELIX-TURN-HELIX TRANSCRIPTIONAL REGULATOR, RRF2 FAMILY"/>
    <property type="match status" value="1"/>
</dbReference>
<dbReference type="NCBIfam" id="TIGR00738">
    <property type="entry name" value="rrf2_super"/>
    <property type="match status" value="1"/>
</dbReference>
<dbReference type="PANTHER" id="PTHR33221:SF13">
    <property type="entry name" value="TRANSCRIPTIONAL REGULATOR-RELATED"/>
    <property type="match status" value="1"/>
</dbReference>
<proteinExistence type="predicted"/>
<comment type="caution">
    <text evidence="1">The sequence shown here is derived from an EMBL/GenBank/DDBJ whole genome shotgun (WGS) entry which is preliminary data.</text>
</comment>
<dbReference type="InterPro" id="IPR030489">
    <property type="entry name" value="TR_Rrf2-type_CS"/>
</dbReference>
<dbReference type="EMBL" id="VCKX01000003">
    <property type="protein sequence ID" value="TMR39416.1"/>
    <property type="molecule type" value="Genomic_DNA"/>
</dbReference>
<sequence length="159" mass="16684">MKLSNGVEWALHSCVTLSQSEDPVPAARLAELHGTPPAYLAKHLQALSRAGIVHSTAGQVGGYVLTRPAAEISALDVVRAIDGTEPAYRCTEIRRRGPLAVPAERCQTPCAIARAMAAAQDAWSAALAAITIADLAERIDADSDGTAMADVRRWLASTG</sequence>
<dbReference type="InterPro" id="IPR036388">
    <property type="entry name" value="WH-like_DNA-bd_sf"/>
</dbReference>
<dbReference type="Gene3D" id="1.10.10.10">
    <property type="entry name" value="Winged helix-like DNA-binding domain superfamily/Winged helix DNA-binding domain"/>
    <property type="match status" value="1"/>
</dbReference>
<evidence type="ECO:0000313" key="1">
    <source>
        <dbReference type="EMBL" id="TMR39416.1"/>
    </source>
</evidence>
<organism evidence="1 2">
    <name type="scientific">Nonomuraea zeae</name>
    <dbReference type="NCBI Taxonomy" id="1642303"/>
    <lineage>
        <taxon>Bacteria</taxon>
        <taxon>Bacillati</taxon>
        <taxon>Actinomycetota</taxon>
        <taxon>Actinomycetes</taxon>
        <taxon>Streptosporangiales</taxon>
        <taxon>Streptosporangiaceae</taxon>
        <taxon>Nonomuraea</taxon>
    </lineage>
</organism>
<dbReference type="RefSeq" id="WP_138687804.1">
    <property type="nucleotide sequence ID" value="NZ_JBHSAZ010000068.1"/>
</dbReference>
<dbReference type="PROSITE" id="PS51197">
    <property type="entry name" value="HTH_RRF2_2"/>
    <property type="match status" value="1"/>
</dbReference>
<dbReference type="GO" id="GO:0003700">
    <property type="term" value="F:DNA-binding transcription factor activity"/>
    <property type="evidence" value="ECO:0007669"/>
    <property type="project" value="TreeGrafter"/>
</dbReference>
<dbReference type="PROSITE" id="PS01332">
    <property type="entry name" value="HTH_RRF2_1"/>
    <property type="match status" value="1"/>
</dbReference>
<reference evidence="1 2" key="1">
    <citation type="submission" date="2019-05" db="EMBL/GenBank/DDBJ databases">
        <title>Draft genome sequence of Nonomuraea zeae DSM 100528.</title>
        <authorList>
            <person name="Saricaoglu S."/>
            <person name="Isik K."/>
        </authorList>
    </citation>
    <scope>NUCLEOTIDE SEQUENCE [LARGE SCALE GENOMIC DNA]</scope>
    <source>
        <strain evidence="1 2">DSM 100528</strain>
    </source>
</reference>
<accession>A0A5S4H2T1</accession>
<dbReference type="AlphaFoldDB" id="A0A5S4H2T1"/>
<dbReference type="InterPro" id="IPR000944">
    <property type="entry name" value="Tscrpt_reg_Rrf2"/>
</dbReference>
<name>A0A5S4H2T1_9ACTN</name>
<dbReference type="SUPFAM" id="SSF46785">
    <property type="entry name" value="Winged helix' DNA-binding domain"/>
    <property type="match status" value="1"/>
</dbReference>
<dbReference type="GO" id="GO:0005829">
    <property type="term" value="C:cytosol"/>
    <property type="evidence" value="ECO:0007669"/>
    <property type="project" value="TreeGrafter"/>
</dbReference>
<gene>
    <name evidence="1" type="ORF">ETD85_01860</name>
</gene>
<dbReference type="InterPro" id="IPR036390">
    <property type="entry name" value="WH_DNA-bd_sf"/>
</dbReference>
<dbReference type="OrthoDB" id="9808360at2"/>
<evidence type="ECO:0000313" key="2">
    <source>
        <dbReference type="Proteomes" id="UP000306628"/>
    </source>
</evidence>
<dbReference type="Pfam" id="PF02082">
    <property type="entry name" value="Rrf2"/>
    <property type="match status" value="1"/>
</dbReference>